<feature type="non-terminal residue" evidence="1">
    <location>
        <position position="1"/>
    </location>
</feature>
<keyword evidence="2" id="KW-1185">Reference proteome</keyword>
<name>A0ABQ5G5H0_9ASTR</name>
<dbReference type="Proteomes" id="UP001151760">
    <property type="component" value="Unassembled WGS sequence"/>
</dbReference>
<dbReference type="Gene3D" id="3.60.10.10">
    <property type="entry name" value="Endonuclease/exonuclease/phosphatase"/>
    <property type="match status" value="1"/>
</dbReference>
<accession>A0ABQ5G5H0</accession>
<organism evidence="1 2">
    <name type="scientific">Tanacetum coccineum</name>
    <dbReference type="NCBI Taxonomy" id="301880"/>
    <lineage>
        <taxon>Eukaryota</taxon>
        <taxon>Viridiplantae</taxon>
        <taxon>Streptophyta</taxon>
        <taxon>Embryophyta</taxon>
        <taxon>Tracheophyta</taxon>
        <taxon>Spermatophyta</taxon>
        <taxon>Magnoliopsida</taxon>
        <taxon>eudicotyledons</taxon>
        <taxon>Gunneridae</taxon>
        <taxon>Pentapetalae</taxon>
        <taxon>asterids</taxon>
        <taxon>campanulids</taxon>
        <taxon>Asterales</taxon>
        <taxon>Asteraceae</taxon>
        <taxon>Asteroideae</taxon>
        <taxon>Anthemideae</taxon>
        <taxon>Anthemidinae</taxon>
        <taxon>Tanacetum</taxon>
    </lineage>
</organism>
<reference evidence="1" key="2">
    <citation type="submission" date="2022-01" db="EMBL/GenBank/DDBJ databases">
        <authorList>
            <person name="Yamashiro T."/>
            <person name="Shiraishi A."/>
            <person name="Satake H."/>
            <person name="Nakayama K."/>
        </authorList>
    </citation>
    <scope>NUCLEOTIDE SEQUENCE</scope>
</reference>
<dbReference type="EMBL" id="BQNB010018066">
    <property type="protein sequence ID" value="GJT70324.1"/>
    <property type="molecule type" value="Genomic_DNA"/>
</dbReference>
<proteinExistence type="predicted"/>
<dbReference type="SUPFAM" id="SSF56219">
    <property type="entry name" value="DNase I-like"/>
    <property type="match status" value="1"/>
</dbReference>
<evidence type="ECO:0000313" key="2">
    <source>
        <dbReference type="Proteomes" id="UP001151760"/>
    </source>
</evidence>
<dbReference type="PANTHER" id="PTHR33710:SF77">
    <property type="entry name" value="DNASE I-LIKE SUPERFAMILY PROTEIN"/>
    <property type="match status" value="1"/>
</dbReference>
<protein>
    <recommendedName>
        <fullName evidence="3">RNA-directed DNA polymerase, eukaryota, reverse transcriptase zinc-binding domain protein</fullName>
    </recommendedName>
</protein>
<comment type="caution">
    <text evidence="1">The sequence shown here is derived from an EMBL/GenBank/DDBJ whole genome shotgun (WGS) entry which is preliminary data.</text>
</comment>
<dbReference type="PANTHER" id="PTHR33710">
    <property type="entry name" value="BNAC02G09200D PROTEIN"/>
    <property type="match status" value="1"/>
</dbReference>
<evidence type="ECO:0008006" key="3">
    <source>
        <dbReference type="Google" id="ProtNLM"/>
    </source>
</evidence>
<sequence>NVPLIRRQLWHDLDIQKQVVQTSLWVFMGDFNVALNMKDVSSNSSSMNSAMNDFKECVANIEVLDVNCSGLHYTWTQKPKGRNGILKKLDLIMGNLEFLDKFHSTRVVFQPYRISDHSLAVLKFHSLASNKPKPFKFFNFLAHKSEFGEVERFLKQKAKVDWLEAEDTSSAYFHKTIKSKNHQGRIVSILDANDVEVTGLCVLVVFVTHYQQFLGTSKPCADRDVIDLFLNHVSADSNNNMVRDILMRKLR</sequence>
<gene>
    <name evidence="1" type="ORF">Tco_1029610</name>
</gene>
<evidence type="ECO:0000313" key="1">
    <source>
        <dbReference type="EMBL" id="GJT70324.1"/>
    </source>
</evidence>
<reference evidence="1" key="1">
    <citation type="journal article" date="2022" name="Int. J. Mol. Sci.">
        <title>Draft Genome of Tanacetum Coccineum: Genomic Comparison of Closely Related Tanacetum-Family Plants.</title>
        <authorList>
            <person name="Yamashiro T."/>
            <person name="Shiraishi A."/>
            <person name="Nakayama K."/>
            <person name="Satake H."/>
        </authorList>
    </citation>
    <scope>NUCLEOTIDE SEQUENCE</scope>
</reference>
<dbReference type="InterPro" id="IPR036691">
    <property type="entry name" value="Endo/exonu/phosph_ase_sf"/>
</dbReference>